<dbReference type="GO" id="GO:0003954">
    <property type="term" value="F:NADH dehydrogenase activity"/>
    <property type="evidence" value="ECO:0007669"/>
    <property type="project" value="InterPro"/>
</dbReference>
<keyword evidence="4" id="KW-0560">Oxidoreductase</keyword>
<dbReference type="PRINTS" id="PR00368">
    <property type="entry name" value="FADPNR"/>
</dbReference>
<dbReference type="KEGG" id="nav:JQS30_03215"/>
<accession>A0A895XUP6</accession>
<evidence type="ECO:0000256" key="4">
    <source>
        <dbReference type="ARBA" id="ARBA00023002"/>
    </source>
</evidence>
<dbReference type="Pfam" id="PF07992">
    <property type="entry name" value="Pyr_redox_2"/>
    <property type="match status" value="1"/>
</dbReference>
<gene>
    <name evidence="7" type="ORF">JQS30_03215</name>
</gene>
<dbReference type="PANTHER" id="PTHR43706">
    <property type="entry name" value="NADH DEHYDROGENASE"/>
    <property type="match status" value="1"/>
</dbReference>
<reference evidence="7" key="1">
    <citation type="submission" date="2021-02" db="EMBL/GenBank/DDBJ databases">
        <title>Natronoglycomyces albus gen. nov., sp. nov, a haloalkaliphilic actinobacterium from a soda solonchak soil.</title>
        <authorList>
            <person name="Sorokin D.Y."/>
            <person name="Khijniak T.V."/>
            <person name="Zakharycheva A.P."/>
            <person name="Boueva O.V."/>
            <person name="Ariskina E.V."/>
            <person name="Hahnke R.L."/>
            <person name="Bunk B."/>
            <person name="Sproer C."/>
            <person name="Schumann P."/>
            <person name="Evtushenko L.I."/>
            <person name="Kublanov I.V."/>
        </authorList>
    </citation>
    <scope>NUCLEOTIDE SEQUENCE</scope>
    <source>
        <strain evidence="7">DSM 106290</strain>
    </source>
</reference>
<feature type="domain" description="FAD/NAD(P)-binding" evidence="6">
    <location>
        <begin position="3"/>
        <end position="322"/>
    </location>
</feature>
<dbReference type="Gene3D" id="3.50.50.100">
    <property type="match status" value="1"/>
</dbReference>
<sequence>MKRIVVIGAGHVGFYVADRLSRKLKSEIRRRQVEVMVIEPNQHMTYQPFLPEMAAGHISPRHGVVPLRRALKRCNILTGLVTEVRHAEKTLTVQPISGPSREVEYDQVVVAPGSVSRTFPIPGLAELAMGNKTIGEAIWLRNHVLQRLDVAAATPDEATRKAALTFVTVGGGFAGIETLAELEDTVRAALKAYPEIDPDEVRWVLVEATQRILPEVGPEMGVYAAKHLVKRGVDLRLNTQLKSCVDGHVVLSDGEEFDTQTMIWTAGVKPHPMLKKTDLPQGPRGHLRCSPTLQVEDDNGIVEGAWGAGDSAQVPDLSGFAQWCSPSAQHAVRQAGVLADNIVATIRGTVIKEYKHKYIGSVAGLGLYKGVANTYGVKVKGLMAWMMHRAYHLSRVPGIGRKGRILSDWILGLFTKREIVQLGEMHNPRDAWEALASGEERNSTS</sequence>
<protein>
    <submittedName>
        <fullName evidence="7">NAD(P)/FAD-dependent oxidoreductase</fullName>
    </submittedName>
</protein>
<name>A0A895XUP6_9ACTN</name>
<evidence type="ECO:0000256" key="2">
    <source>
        <dbReference type="ARBA" id="ARBA00022630"/>
    </source>
</evidence>
<organism evidence="7 8">
    <name type="scientific">Natronoglycomyces albus</name>
    <dbReference type="NCBI Taxonomy" id="2811108"/>
    <lineage>
        <taxon>Bacteria</taxon>
        <taxon>Bacillati</taxon>
        <taxon>Actinomycetota</taxon>
        <taxon>Actinomycetes</taxon>
        <taxon>Glycomycetales</taxon>
        <taxon>Glycomycetaceae</taxon>
        <taxon>Natronoglycomyces</taxon>
    </lineage>
</organism>
<dbReference type="InterPro" id="IPR036188">
    <property type="entry name" value="FAD/NAD-bd_sf"/>
</dbReference>
<dbReference type="InterPro" id="IPR023753">
    <property type="entry name" value="FAD/NAD-binding_dom"/>
</dbReference>
<dbReference type="InterPro" id="IPR045024">
    <property type="entry name" value="NDH-2"/>
</dbReference>
<evidence type="ECO:0000259" key="6">
    <source>
        <dbReference type="Pfam" id="PF07992"/>
    </source>
</evidence>
<proteinExistence type="inferred from homology"/>
<dbReference type="PANTHER" id="PTHR43706:SF45">
    <property type="entry name" value="NADH DEHYDROGENASE-LIKE PROTEIN RV1812C"/>
    <property type="match status" value="1"/>
</dbReference>
<keyword evidence="2" id="KW-0285">Flavoprotein</keyword>
<dbReference type="Proteomes" id="UP000662939">
    <property type="component" value="Chromosome"/>
</dbReference>
<keyword evidence="8" id="KW-1185">Reference proteome</keyword>
<evidence type="ECO:0000313" key="8">
    <source>
        <dbReference type="Proteomes" id="UP000662939"/>
    </source>
</evidence>
<dbReference type="SUPFAM" id="SSF51905">
    <property type="entry name" value="FAD/NAD(P)-binding domain"/>
    <property type="match status" value="2"/>
</dbReference>
<keyword evidence="3" id="KW-0274">FAD</keyword>
<evidence type="ECO:0000256" key="5">
    <source>
        <dbReference type="ARBA" id="ARBA00023027"/>
    </source>
</evidence>
<comment type="similarity">
    <text evidence="1">Belongs to the NADH dehydrogenase family.</text>
</comment>
<dbReference type="EMBL" id="CP070496">
    <property type="protein sequence ID" value="QSB05950.1"/>
    <property type="molecule type" value="Genomic_DNA"/>
</dbReference>
<dbReference type="AlphaFoldDB" id="A0A895XUP6"/>
<keyword evidence="5" id="KW-0520">NAD</keyword>
<evidence type="ECO:0000256" key="1">
    <source>
        <dbReference type="ARBA" id="ARBA00005272"/>
    </source>
</evidence>
<evidence type="ECO:0000256" key="3">
    <source>
        <dbReference type="ARBA" id="ARBA00022827"/>
    </source>
</evidence>
<evidence type="ECO:0000313" key="7">
    <source>
        <dbReference type="EMBL" id="QSB05950.1"/>
    </source>
</evidence>